<comment type="subunit">
    <text evidence="4">Heterotetramer composed of 2 epsilon subunits (GlmE) and 2 sigma subunits (GlmS). GlmE exists as a homodimer and GlmS as a monomer.</text>
</comment>
<feature type="binding site" evidence="4">
    <location>
        <position position="100"/>
    </location>
    <ligand>
        <name>L-glutamate</name>
        <dbReference type="ChEBI" id="CHEBI:29985"/>
    </ligand>
</feature>
<dbReference type="SUPFAM" id="SSF51703">
    <property type="entry name" value="Cobalamin (vitamin B12)-dependent enzymes"/>
    <property type="match status" value="1"/>
</dbReference>
<comment type="caution">
    <text evidence="5">The sequence shown here is derived from an EMBL/GenBank/DDBJ whole genome shotgun (WGS) entry which is preliminary data.</text>
</comment>
<comment type="function">
    <text evidence="4">Catalyzes the carbon skeleton rearrangement of L-glutamate to L-threo-3-methylaspartate ((2S,3S)-3-methylaspartate).</text>
</comment>
<feature type="binding site" evidence="4">
    <location>
        <position position="326"/>
    </location>
    <ligand>
        <name>adenosylcob(III)alamin</name>
        <dbReference type="ChEBI" id="CHEBI:18408"/>
    </ligand>
</feature>
<feature type="binding site" evidence="4">
    <location>
        <position position="330"/>
    </location>
    <ligand>
        <name>adenosylcob(III)alamin</name>
        <dbReference type="ChEBI" id="CHEBI:18408"/>
    </ligand>
</feature>
<dbReference type="InterPro" id="IPR014714">
    <property type="entry name" value="Glu_mut_E_C_dom_sf"/>
</dbReference>
<dbReference type="CDD" id="cd00245">
    <property type="entry name" value="Glm_e"/>
    <property type="match status" value="1"/>
</dbReference>
<evidence type="ECO:0000256" key="2">
    <source>
        <dbReference type="ARBA" id="ARBA00023235"/>
    </source>
</evidence>
<name>Q7P2G8_FUSVC</name>
<keyword evidence="3 4" id="KW-0170">Cobalt</keyword>
<feature type="binding site" evidence="4">
    <location>
        <position position="123"/>
    </location>
    <ligand>
        <name>adenosylcob(III)alamin</name>
        <dbReference type="ChEBI" id="CHEBI:18408"/>
    </ligand>
</feature>
<comment type="caution">
    <text evidence="4">Lacks conserved residue(s) required for the propagation of feature annotation.</text>
</comment>
<comment type="catalytic activity">
    <reaction evidence="4">
        <text>(2S,3S)-3-methyl-L-aspartate = L-glutamate</text>
        <dbReference type="Rhea" id="RHEA:12857"/>
        <dbReference type="ChEBI" id="CHEBI:29985"/>
        <dbReference type="ChEBI" id="CHEBI:58724"/>
        <dbReference type="EC" id="5.4.99.1"/>
    </reaction>
</comment>
<dbReference type="Gene3D" id="3.20.20.240">
    <property type="entry name" value="Methylmalonyl-CoA mutase"/>
    <property type="match status" value="1"/>
</dbReference>
<dbReference type="Pfam" id="PF06368">
    <property type="entry name" value="Met_asp_mut_E"/>
    <property type="match status" value="1"/>
</dbReference>
<reference evidence="5 6" key="1">
    <citation type="journal article" date="2003" name="Genome Res.">
        <title>Genome analysis of F. nucleatum sub spp vincentii and its comparison with the genome of F. nucleatum ATCC 25586.</title>
        <authorList>
            <person name="Kapatral V."/>
            <person name="Ivanova N."/>
            <person name="Anderson I."/>
            <person name="Reznik G."/>
            <person name="Bhattacharyya A."/>
            <person name="Gardner W.L."/>
            <person name="Mikhailova N."/>
            <person name="Lapidus A."/>
            <person name="Larsen N."/>
            <person name="D'Souza M."/>
            <person name="Walunas T."/>
            <person name="Haselkorn R."/>
            <person name="Overbeek R."/>
            <person name="Kyrpides N."/>
        </authorList>
    </citation>
    <scope>NUCLEOTIDE SEQUENCE [LARGE SCALE GENOMIC DNA]</scope>
    <source>
        <strain evidence="5 6">ATCC 49256</strain>
    </source>
</reference>
<comment type="pathway">
    <text evidence="4">Amino-acid degradation; L-glutamate degradation via mesaconate pathway; acetate and pyruvate from L-glutamate: step 1/4.</text>
</comment>
<feature type="binding site" evidence="4">
    <location>
        <position position="171"/>
    </location>
    <ligand>
        <name>L-glutamate</name>
        <dbReference type="ChEBI" id="CHEBI:29985"/>
    </ligand>
</feature>
<feature type="binding site" evidence="4">
    <location>
        <begin position="149"/>
        <end position="150"/>
    </location>
    <ligand>
        <name>L-glutamate</name>
        <dbReference type="ChEBI" id="CHEBI:29985"/>
    </ligand>
</feature>
<dbReference type="NCBIfam" id="TIGR01503">
    <property type="entry name" value="MthylAspMut_E"/>
    <property type="match status" value="1"/>
</dbReference>
<dbReference type="EC" id="5.4.99.1" evidence="4"/>
<evidence type="ECO:0000313" key="6">
    <source>
        <dbReference type="Proteomes" id="UP000006454"/>
    </source>
</evidence>
<proteinExistence type="inferred from homology"/>
<dbReference type="GO" id="GO:0050097">
    <property type="term" value="F:methylaspartate mutase activity"/>
    <property type="evidence" value="ECO:0007669"/>
    <property type="project" value="UniProtKB-UniRule"/>
</dbReference>
<dbReference type="InterPro" id="IPR006396">
    <property type="entry name" value="Glu_mut_E"/>
</dbReference>
<dbReference type="InterPro" id="IPR016176">
    <property type="entry name" value="Cbl-dep_enz_cat"/>
</dbReference>
<dbReference type="GO" id="GO:0019553">
    <property type="term" value="P:L-glutamate catabolic process via L-citramalate"/>
    <property type="evidence" value="ECO:0007669"/>
    <property type="project" value="UniProtKB-UniRule"/>
</dbReference>
<evidence type="ECO:0000256" key="4">
    <source>
        <dbReference type="HAMAP-Rule" id="MF_01923"/>
    </source>
</evidence>
<gene>
    <name evidence="4" type="primary">glmE</name>
    <name evidence="5" type="ORF">FNV0790</name>
</gene>
<dbReference type="Proteomes" id="UP000006454">
    <property type="component" value="Unassembled WGS sequence"/>
</dbReference>
<evidence type="ECO:0000256" key="3">
    <source>
        <dbReference type="ARBA" id="ARBA00023285"/>
    </source>
</evidence>
<dbReference type="HAMAP" id="MF_01923">
    <property type="entry name" value="Me_Asp_mutase_E"/>
    <property type="match status" value="1"/>
</dbReference>
<dbReference type="GO" id="GO:0031419">
    <property type="term" value="F:cobalamin binding"/>
    <property type="evidence" value="ECO:0007669"/>
    <property type="project" value="UniProtKB-KW"/>
</dbReference>
<dbReference type="EMBL" id="AABF01000099">
    <property type="protein sequence ID" value="EAA23667.1"/>
    <property type="molecule type" value="Genomic_DNA"/>
</dbReference>
<evidence type="ECO:0000256" key="1">
    <source>
        <dbReference type="ARBA" id="ARBA00022628"/>
    </source>
</evidence>
<keyword evidence="1 4" id="KW-0846">Cobalamin</keyword>
<comment type="similarity">
    <text evidence="4">Belongs to the methylaspartate mutase GlmE subunit family.</text>
</comment>
<accession>Q7P2G8</accession>
<dbReference type="AlphaFoldDB" id="Q7P2G8"/>
<protein>
    <recommendedName>
        <fullName evidence="4">Glutamate mutase epsilon subunit</fullName>
        <ecNumber evidence="4">5.4.99.1</ecNumber>
    </recommendedName>
    <alternativeName>
        <fullName evidence="4">Glutamate mutase E chain</fullName>
    </alternativeName>
    <alternativeName>
        <fullName evidence="4">Glutamate mutase large subunit</fullName>
    </alternativeName>
    <alternativeName>
        <fullName evidence="4">Methylaspartate mutase</fullName>
    </alternativeName>
</protein>
<dbReference type="Gene3D" id="3.90.970.10">
    <property type="match status" value="1"/>
</dbReference>
<sequence length="520" mass="59313">MPVTFKKIDKKVFLEMRKKFLENYKNLDDFDLDTAIRFHKSLPDYKNFQKKLEKSIQDGKITTQAYSKETLLEDLIKNLNTFHRVGQADFLSIIIDSHTRENHYDNAKVILEDSIKSNKSLLNGFPLINYGTKLARKIINDVEVPLQIKHGSHDARLLVEVALLSGFSAFDGGGISHNIPFSKSISLKDSLENWKYVDRLVGIYEENGIKINREIFSPLTATLVPPAISNSIQILEILLAVEQGVKNISIGVAQYGNITQDIASLLALKEQVQFYLDTFSFKDINISTVFNQWIGGFPEEELKAYSLISYSATIALFSKTNRILIKNIDEYAKNSLGNTMINSLLLTKTILDIGNNQKINNYEEIIFEKEQIKKETAQIIAKIFSRCDGDLKKAIIEAFEYGVLDVPFAPSKYNLGKMMPARDSEGMIRYLDIGNLPFCPLIEEFHNKKIKERAEKENREINFQMTIDDIFAMSQGKLLNHKPPLQVVVCSMPKRHYYKLEAKALQFGLPFAYSPIQLLK</sequence>
<organism evidence="5 6">
    <name type="scientific">Fusobacterium vincentii ATCC 49256</name>
    <dbReference type="NCBI Taxonomy" id="209882"/>
    <lineage>
        <taxon>Bacteria</taxon>
        <taxon>Fusobacteriati</taxon>
        <taxon>Fusobacteriota</taxon>
        <taxon>Fusobacteriia</taxon>
        <taxon>Fusobacteriales</taxon>
        <taxon>Fusobacteriaceae</taxon>
        <taxon>Fusobacterium</taxon>
    </lineage>
</organism>
<keyword evidence="2 4" id="KW-0413">Isomerase</keyword>
<dbReference type="UniPathway" id="UPA00561">
    <property type="reaction ID" value="UER00617"/>
</dbReference>
<evidence type="ECO:0000313" key="5">
    <source>
        <dbReference type="EMBL" id="EAA23667.1"/>
    </source>
</evidence>
<dbReference type="GO" id="GO:0019670">
    <property type="term" value="P:anaerobic L-glutamate catabolic process"/>
    <property type="evidence" value="ECO:0007669"/>
    <property type="project" value="InterPro"/>
</dbReference>
<comment type="cofactor">
    <cofactor evidence="4">
        <name>adenosylcob(III)alamin</name>
        <dbReference type="ChEBI" id="CHEBI:18408"/>
    </cofactor>
</comment>
<dbReference type="PIRSF" id="PIRSF001495">
    <property type="entry name" value="Met_asp_mut_epsi"/>
    <property type="match status" value="1"/>
</dbReference>
<feature type="binding site" evidence="4">
    <location>
        <position position="297"/>
    </location>
    <ligand>
        <name>adenosylcob(III)alamin</name>
        <dbReference type="ChEBI" id="CHEBI:18408"/>
    </ligand>
</feature>
<feature type="binding site" evidence="4">
    <location>
        <position position="180"/>
    </location>
    <ligand>
        <name>adenosylcob(III)alamin</name>
        <dbReference type="ChEBI" id="CHEBI:18408"/>
    </ligand>
</feature>